<feature type="transmembrane region" description="Helical" evidence="1">
    <location>
        <begin position="20"/>
        <end position="41"/>
    </location>
</feature>
<name>A0A1N7SFQ6_9BURK</name>
<dbReference type="EMBL" id="CYGX02000063">
    <property type="protein sequence ID" value="SIT46174.1"/>
    <property type="molecule type" value="Genomic_DNA"/>
</dbReference>
<keyword evidence="1" id="KW-0472">Membrane</keyword>
<organism evidence="2 3">
    <name type="scientific">Paraburkholderia ribeironis</name>
    <dbReference type="NCBI Taxonomy" id="1247936"/>
    <lineage>
        <taxon>Bacteria</taxon>
        <taxon>Pseudomonadati</taxon>
        <taxon>Pseudomonadota</taxon>
        <taxon>Betaproteobacteria</taxon>
        <taxon>Burkholderiales</taxon>
        <taxon>Burkholderiaceae</taxon>
        <taxon>Paraburkholderia</taxon>
    </lineage>
</organism>
<evidence type="ECO:0000313" key="2">
    <source>
        <dbReference type="EMBL" id="SIT46174.1"/>
    </source>
</evidence>
<evidence type="ECO:0000313" key="3">
    <source>
        <dbReference type="Proteomes" id="UP000187012"/>
    </source>
</evidence>
<proteinExistence type="predicted"/>
<dbReference type="AlphaFoldDB" id="A0A1N7SFQ6"/>
<protein>
    <submittedName>
        <fullName evidence="2">Uncharacterized protein</fullName>
    </submittedName>
</protein>
<accession>A0A1N7SFQ6</accession>
<reference evidence="2 3" key="1">
    <citation type="submission" date="2016-12" db="EMBL/GenBank/DDBJ databases">
        <authorList>
            <person name="Song W.-J."/>
            <person name="Kurnit D.M."/>
        </authorList>
    </citation>
    <scope>NUCLEOTIDE SEQUENCE [LARGE SCALE GENOMIC DNA]</scope>
    <source>
        <strain evidence="2 3">STM7296</strain>
    </source>
</reference>
<keyword evidence="1" id="KW-0812">Transmembrane</keyword>
<keyword evidence="3" id="KW-1185">Reference proteome</keyword>
<gene>
    <name evidence="2" type="ORF">BN2475_630031</name>
</gene>
<dbReference type="STRING" id="1247936.BN2475_630031"/>
<keyword evidence="1" id="KW-1133">Transmembrane helix</keyword>
<dbReference type="Proteomes" id="UP000187012">
    <property type="component" value="Unassembled WGS sequence"/>
</dbReference>
<evidence type="ECO:0000256" key="1">
    <source>
        <dbReference type="SAM" id="Phobius"/>
    </source>
</evidence>
<sequence>MDPDIVPEWAQMEHTRFGSLSSALGAALIHYAVSVLCAFVLMESDHESGNFCHRELSVTADSAWRGLGRDASRPSAARATS</sequence>